<dbReference type="Pfam" id="PF08666">
    <property type="entry name" value="SAF"/>
    <property type="match status" value="1"/>
</dbReference>
<proteinExistence type="predicted"/>
<dbReference type="InterPro" id="IPR013974">
    <property type="entry name" value="SAF"/>
</dbReference>
<dbReference type="InterPro" id="IPR031571">
    <property type="entry name" value="RcpC_dom"/>
</dbReference>
<dbReference type="NCBIfam" id="TIGR03177">
    <property type="entry name" value="pilus_cpaB"/>
    <property type="match status" value="1"/>
</dbReference>
<evidence type="ECO:0000313" key="4">
    <source>
        <dbReference type="Proteomes" id="UP000074119"/>
    </source>
</evidence>
<dbReference type="STRING" id="1470434.AZF00_07535"/>
<organism evidence="3 4">
    <name type="scientific">Zhongshania aliphaticivorans</name>
    <dbReference type="NCBI Taxonomy" id="1470434"/>
    <lineage>
        <taxon>Bacteria</taxon>
        <taxon>Pseudomonadati</taxon>
        <taxon>Pseudomonadota</taxon>
        <taxon>Gammaproteobacteria</taxon>
        <taxon>Cellvibrionales</taxon>
        <taxon>Spongiibacteraceae</taxon>
        <taxon>Zhongshania</taxon>
    </lineage>
</organism>
<protein>
    <recommendedName>
        <fullName evidence="2">SAF domain-containing protein</fullName>
    </recommendedName>
</protein>
<dbReference type="RefSeq" id="WP_008247536.1">
    <property type="nucleotide sequence ID" value="NZ_CP014544.1"/>
</dbReference>
<dbReference type="EMBL" id="CP014544">
    <property type="protein sequence ID" value="AMO68163.1"/>
    <property type="molecule type" value="Genomic_DNA"/>
</dbReference>
<dbReference type="SMART" id="SM00858">
    <property type="entry name" value="SAF"/>
    <property type="match status" value="1"/>
</dbReference>
<dbReference type="Proteomes" id="UP000074119">
    <property type="component" value="Chromosome"/>
</dbReference>
<feature type="compositionally biased region" description="Basic and acidic residues" evidence="1">
    <location>
        <begin position="201"/>
        <end position="210"/>
    </location>
</feature>
<accession>A0A127M4K6</accession>
<feature type="region of interest" description="Disordered" evidence="1">
    <location>
        <begin position="191"/>
        <end position="212"/>
    </location>
</feature>
<dbReference type="InterPro" id="IPR017592">
    <property type="entry name" value="Pilus_assmbl_Flp-typ_CpaB"/>
</dbReference>
<evidence type="ECO:0000259" key="2">
    <source>
        <dbReference type="SMART" id="SM00858"/>
    </source>
</evidence>
<dbReference type="AlphaFoldDB" id="A0A127M4K6"/>
<reference evidence="3 4" key="1">
    <citation type="submission" date="2015-12" db="EMBL/GenBank/DDBJ databases">
        <authorList>
            <person name="Shamseldin A."/>
            <person name="Moawad H."/>
            <person name="Abd El-Rahim W.M."/>
            <person name="Sadowsky M.J."/>
        </authorList>
    </citation>
    <scope>NUCLEOTIDE SEQUENCE [LARGE SCALE GENOMIC DNA]</scope>
    <source>
        <strain evidence="3 4">SM2</strain>
    </source>
</reference>
<gene>
    <name evidence="3" type="ORF">AZF00_07535</name>
</gene>
<dbReference type="Pfam" id="PF16976">
    <property type="entry name" value="RcpC"/>
    <property type="match status" value="1"/>
</dbReference>
<dbReference type="CDD" id="cd11614">
    <property type="entry name" value="SAF_CpaB_FlgA_like"/>
    <property type="match status" value="1"/>
</dbReference>
<dbReference type="KEGG" id="zal:AZF00_07535"/>
<name>A0A127M4K6_9GAMM</name>
<evidence type="ECO:0000313" key="3">
    <source>
        <dbReference type="EMBL" id="AMO68163.1"/>
    </source>
</evidence>
<sequence>MQARTLKIIAALLIISAVFMGVIGYKISQEDTSKSRALTKTSPASEPSDFTYAQKLLIVNRSMAKGETITVEDVQLIPYPLLIEDSFSKAEDILNKKLESKIPVGAVIRQSHFDKQSKLSPHINSGYRALAIKVNETSSAGGFLQPGDRVDVIFTARASKDTYNKSMSRRLLQNIRLLAFGTDLERDDKTVVVTNGKKSSQSKEDQESGKSSRSAVLEIALDDIAVLTLAEESGELRLVAIGENDMLEESLAADTEPSTMDPSVAAKQHISDADKTAFIRDVTGLKPPPAPKSVYVYSGDTVETIKVRN</sequence>
<feature type="domain" description="SAF" evidence="2">
    <location>
        <begin position="54"/>
        <end position="114"/>
    </location>
</feature>
<evidence type="ECO:0000256" key="1">
    <source>
        <dbReference type="SAM" id="MobiDB-lite"/>
    </source>
</evidence>